<keyword evidence="3" id="KW-1185">Reference proteome</keyword>
<protein>
    <submittedName>
        <fullName evidence="2">Uncharacterized protein</fullName>
    </submittedName>
</protein>
<sequence>MFAAIKNLIPEPRQANQPRNYVGRHRKPEMPTGPGPVDKPAETAETAAA</sequence>
<proteinExistence type="predicted"/>
<comment type="caution">
    <text evidence="2">The sequence shown here is derived from an EMBL/GenBank/DDBJ whole genome shotgun (WGS) entry which is preliminary data.</text>
</comment>
<organism evidence="2 3">
    <name type="scientific">Paractinoplanes ferrugineus</name>
    <dbReference type="NCBI Taxonomy" id="113564"/>
    <lineage>
        <taxon>Bacteria</taxon>
        <taxon>Bacillati</taxon>
        <taxon>Actinomycetota</taxon>
        <taxon>Actinomycetes</taxon>
        <taxon>Micromonosporales</taxon>
        <taxon>Micromonosporaceae</taxon>
        <taxon>Paractinoplanes</taxon>
    </lineage>
</organism>
<gene>
    <name evidence="2" type="ORF">Afe05nite_35590</name>
</gene>
<name>A0A919MEI4_9ACTN</name>
<evidence type="ECO:0000313" key="2">
    <source>
        <dbReference type="EMBL" id="GIE11719.1"/>
    </source>
</evidence>
<evidence type="ECO:0000313" key="3">
    <source>
        <dbReference type="Proteomes" id="UP000598174"/>
    </source>
</evidence>
<accession>A0A919MEI4</accession>
<reference evidence="2" key="1">
    <citation type="submission" date="2021-01" db="EMBL/GenBank/DDBJ databases">
        <title>Whole genome shotgun sequence of Actinoplanes ferrugineus NBRC 15555.</title>
        <authorList>
            <person name="Komaki H."/>
            <person name="Tamura T."/>
        </authorList>
    </citation>
    <scope>NUCLEOTIDE SEQUENCE</scope>
    <source>
        <strain evidence="2">NBRC 15555</strain>
    </source>
</reference>
<evidence type="ECO:0000256" key="1">
    <source>
        <dbReference type="SAM" id="MobiDB-lite"/>
    </source>
</evidence>
<dbReference type="RefSeq" id="WP_203818244.1">
    <property type="nucleotide sequence ID" value="NZ_BAAABP010000038.1"/>
</dbReference>
<dbReference type="AlphaFoldDB" id="A0A919MEI4"/>
<feature type="region of interest" description="Disordered" evidence="1">
    <location>
        <begin position="1"/>
        <end position="49"/>
    </location>
</feature>
<dbReference type="EMBL" id="BOMM01000032">
    <property type="protein sequence ID" value="GIE11719.1"/>
    <property type="molecule type" value="Genomic_DNA"/>
</dbReference>
<dbReference type="Proteomes" id="UP000598174">
    <property type="component" value="Unassembled WGS sequence"/>
</dbReference>